<keyword evidence="5" id="KW-1185">Reference proteome</keyword>
<dbReference type="Pfam" id="PF01408">
    <property type="entry name" value="GFO_IDH_MocA"/>
    <property type="match status" value="1"/>
</dbReference>
<dbReference type="Pfam" id="PF22725">
    <property type="entry name" value="GFO_IDH_MocA_C3"/>
    <property type="match status" value="1"/>
</dbReference>
<accession>A0A6N7Z4W4</accession>
<dbReference type="GO" id="GO:0000166">
    <property type="term" value="F:nucleotide binding"/>
    <property type="evidence" value="ECO:0007669"/>
    <property type="project" value="InterPro"/>
</dbReference>
<dbReference type="RefSeq" id="WP_154757675.1">
    <property type="nucleotide sequence ID" value="NZ_WMBA01000022.1"/>
</dbReference>
<dbReference type="OrthoDB" id="9792085at2"/>
<evidence type="ECO:0000259" key="3">
    <source>
        <dbReference type="Pfam" id="PF22725"/>
    </source>
</evidence>
<feature type="domain" description="GFO/IDH/MocA-like oxidoreductase" evidence="3">
    <location>
        <begin position="135"/>
        <end position="234"/>
    </location>
</feature>
<evidence type="ECO:0000313" key="4">
    <source>
        <dbReference type="EMBL" id="MTD55484.1"/>
    </source>
</evidence>
<evidence type="ECO:0000259" key="2">
    <source>
        <dbReference type="Pfam" id="PF01408"/>
    </source>
</evidence>
<dbReference type="EMBL" id="WMBA01000022">
    <property type="protein sequence ID" value="MTD55484.1"/>
    <property type="molecule type" value="Genomic_DNA"/>
</dbReference>
<evidence type="ECO:0000313" key="5">
    <source>
        <dbReference type="Proteomes" id="UP000440096"/>
    </source>
</evidence>
<dbReference type="InterPro" id="IPR051450">
    <property type="entry name" value="Gfo/Idh/MocA_Oxidoreductases"/>
</dbReference>
<dbReference type="PANTHER" id="PTHR43377:SF1">
    <property type="entry name" value="BILIVERDIN REDUCTASE A"/>
    <property type="match status" value="1"/>
</dbReference>
<sequence length="415" mass="44509">MVKGPNHHVGLGVLGLGLAGRLVLESLHDNPLVTVVAGSDPREEARHKLTADYGARAYVSLSALCDDPEIDAVWVATPTALHRQHAEQVLSKGLAAVVEKPLAATVGDAQALVDLAARTETPLIAGGVRSLDPAFRHAREIIDSGRLGAVRAIQAHAVTDWMVRPREPAELAPERGGGLILNQAPHQIDTIRLLADGAPVRRVYARTGEWSPLRAGVGYYSAQLDFGDVSATLTYDGYGFWSAGELMPWASRERLQQTRAATGRYRKLLTADRGTDDRPHRDRLRLGTATPDSWPAGASGGHRRAEDWLPTDAGVVIVNCERGVLRQSARGLFVYDENGDLEEENVPPGDANTEAAAQLHAALVRGRPPRHDGQWGRDTLAAVVALASSGRTGHIVELDTPTHRAPAAEDTGEES</sequence>
<dbReference type="Gene3D" id="3.30.360.10">
    <property type="entry name" value="Dihydrodipicolinate Reductase, domain 2"/>
    <property type="match status" value="1"/>
</dbReference>
<comment type="caution">
    <text evidence="4">The sequence shown here is derived from an EMBL/GenBank/DDBJ whole genome shotgun (WGS) entry which is preliminary data.</text>
</comment>
<reference evidence="4 5" key="1">
    <citation type="submission" date="2019-11" db="EMBL/GenBank/DDBJ databases">
        <title>Draft genome of Amycolatopsis RM579.</title>
        <authorList>
            <person name="Duangmal K."/>
            <person name="Mingma R."/>
        </authorList>
    </citation>
    <scope>NUCLEOTIDE SEQUENCE [LARGE SCALE GENOMIC DNA]</scope>
    <source>
        <strain evidence="4 5">RM579</strain>
    </source>
</reference>
<name>A0A6N7Z4W4_9PSEU</name>
<proteinExistence type="predicted"/>
<organism evidence="4 5">
    <name type="scientific">Amycolatopsis pithecellobii</name>
    <dbReference type="NCBI Taxonomy" id="664692"/>
    <lineage>
        <taxon>Bacteria</taxon>
        <taxon>Bacillati</taxon>
        <taxon>Actinomycetota</taxon>
        <taxon>Actinomycetes</taxon>
        <taxon>Pseudonocardiales</taxon>
        <taxon>Pseudonocardiaceae</taxon>
        <taxon>Amycolatopsis</taxon>
    </lineage>
</organism>
<dbReference type="AlphaFoldDB" id="A0A6N7Z4W4"/>
<feature type="domain" description="Gfo/Idh/MocA-like oxidoreductase N-terminal" evidence="2">
    <location>
        <begin position="11"/>
        <end position="123"/>
    </location>
</feature>
<dbReference type="SUPFAM" id="SSF51735">
    <property type="entry name" value="NAD(P)-binding Rossmann-fold domains"/>
    <property type="match status" value="1"/>
</dbReference>
<feature type="region of interest" description="Disordered" evidence="1">
    <location>
        <begin position="271"/>
        <end position="305"/>
    </location>
</feature>
<evidence type="ECO:0000256" key="1">
    <source>
        <dbReference type="SAM" id="MobiDB-lite"/>
    </source>
</evidence>
<dbReference type="InterPro" id="IPR055170">
    <property type="entry name" value="GFO_IDH_MocA-like_dom"/>
</dbReference>
<feature type="compositionally biased region" description="Basic and acidic residues" evidence="1">
    <location>
        <begin position="271"/>
        <end position="280"/>
    </location>
</feature>
<gene>
    <name evidence="4" type="ORF">GKO32_16090</name>
</gene>
<dbReference type="SUPFAM" id="SSF55347">
    <property type="entry name" value="Glyceraldehyde-3-phosphate dehydrogenase-like, C-terminal domain"/>
    <property type="match status" value="1"/>
</dbReference>
<dbReference type="PANTHER" id="PTHR43377">
    <property type="entry name" value="BILIVERDIN REDUCTASE A"/>
    <property type="match status" value="1"/>
</dbReference>
<dbReference type="Gene3D" id="3.40.50.720">
    <property type="entry name" value="NAD(P)-binding Rossmann-like Domain"/>
    <property type="match status" value="1"/>
</dbReference>
<dbReference type="Proteomes" id="UP000440096">
    <property type="component" value="Unassembled WGS sequence"/>
</dbReference>
<protein>
    <submittedName>
        <fullName evidence="4">Uncharacterized protein</fullName>
    </submittedName>
</protein>
<dbReference type="InterPro" id="IPR036291">
    <property type="entry name" value="NAD(P)-bd_dom_sf"/>
</dbReference>
<dbReference type="InterPro" id="IPR000683">
    <property type="entry name" value="Gfo/Idh/MocA-like_OxRdtase_N"/>
</dbReference>